<evidence type="ECO:0000259" key="2">
    <source>
        <dbReference type="SMART" id="SM00421"/>
    </source>
</evidence>
<reference evidence="3 4" key="1">
    <citation type="submission" date="2017-04" db="EMBL/GenBank/DDBJ databases">
        <title>Draft genome sequence of Zooshikella ganghwensis VG4 isolated from Red Sea sediments.</title>
        <authorList>
            <person name="Rehman Z."/>
            <person name="Alam I."/>
            <person name="Kamau A."/>
            <person name="Bajic V."/>
            <person name="Leiknes T."/>
        </authorList>
    </citation>
    <scope>NUCLEOTIDE SEQUENCE [LARGE SCALE GENOMIC DNA]</scope>
    <source>
        <strain evidence="3 4">VG4</strain>
    </source>
</reference>
<keyword evidence="1" id="KW-0812">Transmembrane</keyword>
<dbReference type="AlphaFoldDB" id="A0A4V1IMX1"/>
<evidence type="ECO:0000313" key="3">
    <source>
        <dbReference type="EMBL" id="RDH41711.1"/>
    </source>
</evidence>
<dbReference type="EMBL" id="NDXW01000004">
    <property type="protein sequence ID" value="RDH41711.1"/>
    <property type="molecule type" value="Genomic_DNA"/>
</dbReference>
<evidence type="ECO:0000313" key="4">
    <source>
        <dbReference type="Proteomes" id="UP000257039"/>
    </source>
</evidence>
<dbReference type="InterPro" id="IPR016032">
    <property type="entry name" value="Sig_transdc_resp-reg_C-effctor"/>
</dbReference>
<dbReference type="SUPFAM" id="SSF46894">
    <property type="entry name" value="C-terminal effector domain of the bipartite response regulators"/>
    <property type="match status" value="1"/>
</dbReference>
<keyword evidence="4" id="KW-1185">Reference proteome</keyword>
<dbReference type="GO" id="GO:0003677">
    <property type="term" value="F:DNA binding"/>
    <property type="evidence" value="ECO:0007669"/>
    <property type="project" value="InterPro"/>
</dbReference>
<name>A0A4V1IMX1_9GAMM</name>
<feature type="domain" description="HTH luxR-type" evidence="2">
    <location>
        <begin position="17"/>
        <end position="74"/>
    </location>
</feature>
<dbReference type="InterPro" id="IPR000792">
    <property type="entry name" value="Tscrpt_reg_LuxR_C"/>
</dbReference>
<dbReference type="InterPro" id="IPR036388">
    <property type="entry name" value="WH-like_DNA-bd_sf"/>
</dbReference>
<gene>
    <name evidence="3" type="ORF">B9G39_27005</name>
</gene>
<organism evidence="3 4">
    <name type="scientific">Zooshikella ganghwensis</name>
    <dbReference type="NCBI Taxonomy" id="202772"/>
    <lineage>
        <taxon>Bacteria</taxon>
        <taxon>Pseudomonadati</taxon>
        <taxon>Pseudomonadota</taxon>
        <taxon>Gammaproteobacteria</taxon>
        <taxon>Oceanospirillales</taxon>
        <taxon>Zooshikellaceae</taxon>
        <taxon>Zooshikella</taxon>
    </lineage>
</organism>
<dbReference type="GO" id="GO:0006355">
    <property type="term" value="P:regulation of DNA-templated transcription"/>
    <property type="evidence" value="ECO:0007669"/>
    <property type="project" value="InterPro"/>
</dbReference>
<accession>A0A4V1IMX1</accession>
<protein>
    <recommendedName>
        <fullName evidence="2">HTH luxR-type domain-containing protein</fullName>
    </recommendedName>
</protein>
<dbReference type="Gene3D" id="1.10.10.10">
    <property type="entry name" value="Winged helix-like DNA-binding domain superfamily/Winged helix DNA-binding domain"/>
    <property type="match status" value="1"/>
</dbReference>
<comment type="caution">
    <text evidence="3">The sequence shown here is derived from an EMBL/GenBank/DDBJ whole genome shotgun (WGS) entry which is preliminary data.</text>
</comment>
<sequence>MDVITDPAGRWKAHLKNSYISPRATQYALWSLLGLSDKQMARDVGVSPDTVSKTIKSALHKYDYKSRTQLVAELIRHKVIEPIFLLILAFTLAFIGPVDIRIGIKGSESPIRDPMRRLRRVSTARRTEQTPITLHIS</sequence>
<evidence type="ECO:0000256" key="1">
    <source>
        <dbReference type="SAM" id="Phobius"/>
    </source>
</evidence>
<keyword evidence="1" id="KW-1133">Transmembrane helix</keyword>
<proteinExistence type="predicted"/>
<feature type="transmembrane region" description="Helical" evidence="1">
    <location>
        <begin position="83"/>
        <end position="102"/>
    </location>
</feature>
<dbReference type="Proteomes" id="UP000257039">
    <property type="component" value="Unassembled WGS sequence"/>
</dbReference>
<keyword evidence="1" id="KW-0472">Membrane</keyword>
<dbReference type="SMART" id="SM00421">
    <property type="entry name" value="HTH_LUXR"/>
    <property type="match status" value="1"/>
</dbReference>
<dbReference type="RefSeq" id="WP_094789675.1">
    <property type="nucleotide sequence ID" value="NZ_NDXW01000004.1"/>
</dbReference>